<dbReference type="SUPFAM" id="SSF50494">
    <property type="entry name" value="Trypsin-like serine proteases"/>
    <property type="match status" value="1"/>
</dbReference>
<keyword evidence="5" id="KW-1185">Reference proteome</keyword>
<dbReference type="Pfam" id="PF00089">
    <property type="entry name" value="Trypsin"/>
    <property type="match status" value="1"/>
</dbReference>
<feature type="region of interest" description="Disordered" evidence="1">
    <location>
        <begin position="42"/>
        <end position="70"/>
    </location>
</feature>
<dbReference type="Gene3D" id="2.40.10.10">
    <property type="entry name" value="Trypsin-like serine proteases"/>
    <property type="match status" value="2"/>
</dbReference>
<proteinExistence type="predicted"/>
<feature type="signal peptide" evidence="2">
    <location>
        <begin position="1"/>
        <end position="26"/>
    </location>
</feature>
<dbReference type="Proteomes" id="UP000076947">
    <property type="component" value="Unassembled WGS sequence"/>
</dbReference>
<dbReference type="InterPro" id="IPR009003">
    <property type="entry name" value="Peptidase_S1_PA"/>
</dbReference>
<organism evidence="4 5">
    <name type="scientific">Corynebacterium stationis</name>
    <dbReference type="NCBI Taxonomy" id="1705"/>
    <lineage>
        <taxon>Bacteria</taxon>
        <taxon>Bacillati</taxon>
        <taxon>Actinomycetota</taxon>
        <taxon>Actinomycetes</taxon>
        <taxon>Mycobacteriales</taxon>
        <taxon>Corynebacteriaceae</taxon>
        <taxon>Corynebacterium</taxon>
    </lineage>
</organism>
<sequence length="320" mass="33956">MSCVIRRRALKALQIFAVALTSLLIAAGLVACSAPFADPIQPPADVATNDTGEENTEDSPVADAASEEELQVPREPIELADATLTPEYSPLAPGTAIDISAGYPQPGQYFNFSYCTVAYSFSTEDGRSFAVTASHCGEEGNLVWAGTPDNTFGYPAEPIGTFIYSSLYSESAKNLDIGLIELNGNLANVYAPQDMDTHIAGRLEALPDYVCKMGRMTYQTCGDLTHQSASSILRYGEEEISSTAARAAVCARNGDSGGPVYAMVEGQDIIVGLVSGTTVHMEEGQTCADVGEMELSFVSILDIHAVLDQLLDSPMQLATL</sequence>
<reference evidence="5" key="1">
    <citation type="submission" date="2016-02" db="EMBL/GenBank/DDBJ databases">
        <authorList>
            <person name="Kaur G."/>
            <person name="Nair G.R."/>
            <person name="Mayilraj S."/>
        </authorList>
    </citation>
    <scope>NUCLEOTIDE SEQUENCE [LARGE SCALE GENOMIC DNA]</scope>
    <source>
        <strain evidence="5">GA-15</strain>
    </source>
</reference>
<comment type="caution">
    <text evidence="4">The sequence shown here is derived from an EMBL/GenBank/DDBJ whole genome shotgun (WGS) entry which is preliminary data.</text>
</comment>
<dbReference type="InterPro" id="IPR001254">
    <property type="entry name" value="Trypsin_dom"/>
</dbReference>
<dbReference type="PROSITE" id="PS51257">
    <property type="entry name" value="PROKAR_LIPOPROTEIN"/>
    <property type="match status" value="1"/>
</dbReference>
<dbReference type="PROSITE" id="PS00135">
    <property type="entry name" value="TRYPSIN_SER"/>
    <property type="match status" value="1"/>
</dbReference>
<dbReference type="STRING" id="1705.CA21670_03865"/>
<evidence type="ECO:0000259" key="3">
    <source>
        <dbReference type="Pfam" id="PF00089"/>
    </source>
</evidence>
<dbReference type="PROSITE" id="PS00134">
    <property type="entry name" value="TRYPSIN_HIS"/>
    <property type="match status" value="1"/>
</dbReference>
<dbReference type="GO" id="GO:0004252">
    <property type="term" value="F:serine-type endopeptidase activity"/>
    <property type="evidence" value="ECO:0007669"/>
    <property type="project" value="InterPro"/>
</dbReference>
<feature type="domain" description="Peptidase S1" evidence="3">
    <location>
        <begin position="128"/>
        <end position="277"/>
    </location>
</feature>
<dbReference type="GO" id="GO:0006508">
    <property type="term" value="P:proteolysis"/>
    <property type="evidence" value="ECO:0007669"/>
    <property type="project" value="InterPro"/>
</dbReference>
<dbReference type="AlphaFoldDB" id="A0A177IRA9"/>
<feature type="chain" id="PRO_5038522466" evidence="2">
    <location>
        <begin position="27"/>
        <end position="320"/>
    </location>
</feature>
<evidence type="ECO:0000256" key="2">
    <source>
        <dbReference type="SAM" id="SignalP"/>
    </source>
</evidence>
<protein>
    <submittedName>
        <fullName evidence="4">Trypsin</fullName>
    </submittedName>
</protein>
<evidence type="ECO:0000313" key="4">
    <source>
        <dbReference type="EMBL" id="OAH31304.1"/>
    </source>
</evidence>
<keyword evidence="2" id="KW-0732">Signal</keyword>
<dbReference type="OrthoDB" id="4411800at2"/>
<gene>
    <name evidence="4" type="ORF">AYJ05_10640</name>
</gene>
<dbReference type="InterPro" id="IPR043504">
    <property type="entry name" value="Peptidase_S1_PA_chymotrypsin"/>
</dbReference>
<dbReference type="InterPro" id="IPR033116">
    <property type="entry name" value="TRYPSIN_SER"/>
</dbReference>
<evidence type="ECO:0000256" key="1">
    <source>
        <dbReference type="SAM" id="MobiDB-lite"/>
    </source>
</evidence>
<accession>A0A177IRA9</accession>
<dbReference type="InterPro" id="IPR018114">
    <property type="entry name" value="TRYPSIN_HIS"/>
</dbReference>
<name>A0A177IRA9_9CORY</name>
<dbReference type="EMBL" id="LSTQ01000005">
    <property type="protein sequence ID" value="OAH31304.1"/>
    <property type="molecule type" value="Genomic_DNA"/>
</dbReference>
<evidence type="ECO:0000313" key="5">
    <source>
        <dbReference type="Proteomes" id="UP000076947"/>
    </source>
</evidence>